<evidence type="ECO:0000256" key="4">
    <source>
        <dbReference type="ARBA" id="ARBA00022777"/>
    </source>
</evidence>
<name>A0A4Z0XX18_9FIRM</name>
<dbReference type="InterPro" id="IPR011611">
    <property type="entry name" value="PfkB_dom"/>
</dbReference>
<dbReference type="GO" id="GO:0044281">
    <property type="term" value="P:small molecule metabolic process"/>
    <property type="evidence" value="ECO:0007669"/>
    <property type="project" value="UniProtKB-ARBA"/>
</dbReference>
<evidence type="ECO:0000313" key="11">
    <source>
        <dbReference type="Proteomes" id="UP000297714"/>
    </source>
</evidence>
<comment type="pathway">
    <text evidence="7">Carbohydrate metabolism; D-tagatose 6-phosphate degradation; D-glyceraldehyde 3-phosphate and glycerone phosphate from D-tagatose 6-phosphate: step 1/2.</text>
</comment>
<dbReference type="InterPro" id="IPR029056">
    <property type="entry name" value="Ribokinase-like"/>
</dbReference>
<dbReference type="UniPathway" id="UPA00704">
    <property type="reaction ID" value="UER00715"/>
</dbReference>
<dbReference type="GO" id="GO:0008662">
    <property type="term" value="F:1-phosphofructokinase activity"/>
    <property type="evidence" value="ECO:0007669"/>
    <property type="project" value="UniProtKB-UniRule"/>
</dbReference>
<evidence type="ECO:0000259" key="9">
    <source>
        <dbReference type="Pfam" id="PF00294"/>
    </source>
</evidence>
<comment type="similarity">
    <text evidence="1">Belongs to the carbohydrate kinase pfkB family.</text>
</comment>
<evidence type="ECO:0000256" key="1">
    <source>
        <dbReference type="ARBA" id="ARBA00005380"/>
    </source>
</evidence>
<dbReference type="EMBL" id="SRMQ01000009">
    <property type="protein sequence ID" value="TGJ75954.1"/>
    <property type="molecule type" value="Genomic_DNA"/>
</dbReference>
<dbReference type="PIRSF" id="PIRSF000535">
    <property type="entry name" value="1PFK/6PFK/LacC"/>
    <property type="match status" value="1"/>
</dbReference>
<sequence>MIYTVTFNPSLDYIVKVDSFRLGEVNRTYSEKMLPGGKGINVSIVLKNLGIQSVAMGFIAGFTGDEIQKRLNDFGCESDFIRLQSGLSRINVKLKSNEESEINGRGPRIREMDIKKLFDRIDRISDGDVLVLAGSIPNTLPEDIYEKILDRLKGKNILAVVDATRNLLVNVLKYHPFLIKPNNHELGELFGRKLQNDEDIIRCAKELQSRGARNVLVSMAGEGAILVEETGKTYKSPAPKGVVRNSVGAGDSMVAGFLAGYLANRDYQEAFRTGIAAGSASAFSEDLASKEDIQALLRQIETIQRRS</sequence>
<proteinExistence type="inferred from homology"/>
<comment type="catalytic activity">
    <reaction evidence="7">
        <text>D-tagatofuranose 6-phosphate + ATP = D-tagatofuranose 1,6-bisphosphate + ADP + H(+)</text>
        <dbReference type="Rhea" id="RHEA:12420"/>
        <dbReference type="ChEBI" id="CHEBI:15378"/>
        <dbReference type="ChEBI" id="CHEBI:30616"/>
        <dbReference type="ChEBI" id="CHEBI:58694"/>
        <dbReference type="ChEBI" id="CHEBI:58695"/>
        <dbReference type="ChEBI" id="CHEBI:456216"/>
        <dbReference type="EC" id="2.7.1.144"/>
    </reaction>
</comment>
<dbReference type="CDD" id="cd01164">
    <property type="entry name" value="FruK_PfkB_like"/>
    <property type="match status" value="1"/>
</dbReference>
<dbReference type="NCBIfam" id="TIGR03828">
    <property type="entry name" value="pfkB"/>
    <property type="match status" value="1"/>
</dbReference>
<organism evidence="10 11">
    <name type="scientific">Caproiciproducens galactitolivorans</name>
    <dbReference type="NCBI Taxonomy" id="642589"/>
    <lineage>
        <taxon>Bacteria</taxon>
        <taxon>Bacillati</taxon>
        <taxon>Bacillota</taxon>
        <taxon>Clostridia</taxon>
        <taxon>Eubacteriales</taxon>
        <taxon>Acutalibacteraceae</taxon>
        <taxon>Caproiciproducens</taxon>
    </lineage>
</organism>
<dbReference type="Proteomes" id="UP000297714">
    <property type="component" value="Unassembled WGS sequence"/>
</dbReference>
<dbReference type="Gene3D" id="3.40.1190.20">
    <property type="match status" value="1"/>
</dbReference>
<comment type="catalytic activity">
    <reaction evidence="6 8">
        <text>beta-D-fructose 1-phosphate + ATP = beta-D-fructose 1,6-bisphosphate + ADP + H(+)</text>
        <dbReference type="Rhea" id="RHEA:14213"/>
        <dbReference type="ChEBI" id="CHEBI:15378"/>
        <dbReference type="ChEBI" id="CHEBI:30616"/>
        <dbReference type="ChEBI" id="CHEBI:32966"/>
        <dbReference type="ChEBI" id="CHEBI:138881"/>
        <dbReference type="ChEBI" id="CHEBI:456216"/>
        <dbReference type="EC" id="2.7.1.56"/>
    </reaction>
</comment>
<evidence type="ECO:0000256" key="6">
    <source>
        <dbReference type="ARBA" id="ARBA00047745"/>
    </source>
</evidence>
<evidence type="ECO:0000256" key="8">
    <source>
        <dbReference type="RuleBase" id="RU369061"/>
    </source>
</evidence>
<accession>A0A4Z0XX18</accession>
<dbReference type="InterPro" id="IPR017583">
    <property type="entry name" value="Tagatose/fructose_Pkinase"/>
</dbReference>
<dbReference type="PANTHER" id="PTHR46566">
    <property type="entry name" value="1-PHOSPHOFRUCTOKINASE-RELATED"/>
    <property type="match status" value="1"/>
</dbReference>
<keyword evidence="7" id="KW-0423">Lactose metabolism</keyword>
<evidence type="ECO:0000256" key="7">
    <source>
        <dbReference type="PIRNR" id="PIRNR000535"/>
    </source>
</evidence>
<dbReference type="PROSITE" id="PS00584">
    <property type="entry name" value="PFKB_KINASES_2"/>
    <property type="match status" value="1"/>
</dbReference>
<dbReference type="GO" id="GO:0016052">
    <property type="term" value="P:carbohydrate catabolic process"/>
    <property type="evidence" value="ECO:0007669"/>
    <property type="project" value="UniProtKB-ARBA"/>
</dbReference>
<dbReference type="OrthoDB" id="9801219at2"/>
<dbReference type="InterPro" id="IPR002173">
    <property type="entry name" value="Carboh/pur_kinase_PfkB_CS"/>
</dbReference>
<feature type="domain" description="Carbohydrate kinase PfkB" evidence="9">
    <location>
        <begin position="12"/>
        <end position="286"/>
    </location>
</feature>
<protein>
    <recommendedName>
        <fullName evidence="7">Tagatose-6-phosphate kinase</fullName>
        <ecNumber evidence="7">2.7.1.144</ecNumber>
    </recommendedName>
</protein>
<dbReference type="RefSeq" id="WP_135660226.1">
    <property type="nucleotide sequence ID" value="NZ_JAJUFJ010000008.1"/>
</dbReference>
<dbReference type="SUPFAM" id="SSF53613">
    <property type="entry name" value="Ribokinase-like"/>
    <property type="match status" value="1"/>
</dbReference>
<keyword evidence="5 7" id="KW-0067">ATP-binding</keyword>
<keyword evidence="2 7" id="KW-0808">Transferase</keyword>
<gene>
    <name evidence="10" type="primary">lacC_3</name>
    <name evidence="10" type="ORF">CAGA_19300</name>
</gene>
<evidence type="ECO:0000256" key="2">
    <source>
        <dbReference type="ARBA" id="ARBA00022679"/>
    </source>
</evidence>
<keyword evidence="4 8" id="KW-0418">Kinase</keyword>
<dbReference type="PANTHER" id="PTHR46566:SF1">
    <property type="entry name" value="1-PHOSPHOFRUCTOKINASE"/>
    <property type="match status" value="1"/>
</dbReference>
<dbReference type="Pfam" id="PF00294">
    <property type="entry name" value="PfkB"/>
    <property type="match status" value="1"/>
</dbReference>
<keyword evidence="3 7" id="KW-0547">Nucleotide-binding</keyword>
<dbReference type="GO" id="GO:0005988">
    <property type="term" value="P:lactose metabolic process"/>
    <property type="evidence" value="ECO:0007669"/>
    <property type="project" value="UniProtKB-KW"/>
</dbReference>
<evidence type="ECO:0000313" key="10">
    <source>
        <dbReference type="EMBL" id="TGJ75954.1"/>
    </source>
</evidence>
<dbReference type="AlphaFoldDB" id="A0A4Z0XX18"/>
<dbReference type="GO" id="GO:2001059">
    <property type="term" value="P:D-tagatose 6-phosphate catabolic process"/>
    <property type="evidence" value="ECO:0007669"/>
    <property type="project" value="UniProtKB-UniPathway"/>
</dbReference>
<dbReference type="GO" id="GO:0005829">
    <property type="term" value="C:cytosol"/>
    <property type="evidence" value="ECO:0007669"/>
    <property type="project" value="TreeGrafter"/>
</dbReference>
<dbReference type="EC" id="2.7.1.144" evidence="7"/>
<keyword evidence="11" id="KW-1185">Reference proteome</keyword>
<evidence type="ECO:0000256" key="3">
    <source>
        <dbReference type="ARBA" id="ARBA00022741"/>
    </source>
</evidence>
<reference evidence="10 11" key="1">
    <citation type="submission" date="2019-04" db="EMBL/GenBank/DDBJ databases">
        <authorList>
            <person name="Poehlein A."/>
            <person name="Bengelsdorf F.R."/>
            <person name="Duerre P."/>
            <person name="Daniel R."/>
        </authorList>
    </citation>
    <scope>NUCLEOTIDE SEQUENCE [LARGE SCALE GENOMIC DNA]</scope>
    <source>
        <strain evidence="10 11">BS-1</strain>
    </source>
</reference>
<dbReference type="NCBIfam" id="TIGR03168">
    <property type="entry name" value="1-PFK"/>
    <property type="match status" value="1"/>
</dbReference>
<dbReference type="GO" id="GO:0009024">
    <property type="term" value="F:tagatose-6-phosphate kinase activity"/>
    <property type="evidence" value="ECO:0007669"/>
    <property type="project" value="UniProtKB-EC"/>
</dbReference>
<dbReference type="InterPro" id="IPR022463">
    <property type="entry name" value="1-PFruKinase"/>
</dbReference>
<evidence type="ECO:0000256" key="5">
    <source>
        <dbReference type="ARBA" id="ARBA00022840"/>
    </source>
</evidence>
<dbReference type="GO" id="GO:0005524">
    <property type="term" value="F:ATP binding"/>
    <property type="evidence" value="ECO:0007669"/>
    <property type="project" value="UniProtKB-UniRule"/>
</dbReference>
<comment type="caution">
    <text evidence="10">The sequence shown here is derived from an EMBL/GenBank/DDBJ whole genome shotgun (WGS) entry which is preliminary data.</text>
</comment>
<dbReference type="FunFam" id="3.40.1190.20:FF:000001">
    <property type="entry name" value="Phosphofructokinase"/>
    <property type="match status" value="1"/>
</dbReference>
<comment type="similarity">
    <text evidence="7">Belongs to the carbohydrate kinase PfkB family. LacC subfamily.</text>
</comment>
<comment type="function">
    <text evidence="8">Catalyzes the ATP-dependent phosphorylation of fructose-l-phosphate to fructose-l,6-bisphosphate.</text>
</comment>